<comment type="caution">
    <text evidence="5">The sequence shown here is derived from an EMBL/GenBank/DDBJ whole genome shotgun (WGS) entry which is preliminary data.</text>
</comment>
<dbReference type="PANTHER" id="PTHR30244">
    <property type="entry name" value="TRANSAMINASE"/>
    <property type="match status" value="1"/>
</dbReference>
<dbReference type="PIRSF" id="PIRSF000390">
    <property type="entry name" value="PLP_StrS"/>
    <property type="match status" value="1"/>
</dbReference>
<keyword evidence="6" id="KW-1185">Reference proteome</keyword>
<dbReference type="InterPro" id="IPR020026">
    <property type="entry name" value="PseC"/>
</dbReference>
<keyword evidence="3 4" id="KW-0663">Pyridoxal phosphate</keyword>
<dbReference type="GO" id="GO:0030170">
    <property type="term" value="F:pyridoxal phosphate binding"/>
    <property type="evidence" value="ECO:0007669"/>
    <property type="project" value="TreeGrafter"/>
</dbReference>
<evidence type="ECO:0000313" key="6">
    <source>
        <dbReference type="Proteomes" id="UP000237968"/>
    </source>
</evidence>
<feature type="active site" description="Proton acceptor" evidence="2">
    <location>
        <position position="186"/>
    </location>
</feature>
<dbReference type="GO" id="GO:0099620">
    <property type="term" value="F:UDP-4-amino-4-deoxy-L-arabinose aminotransferase"/>
    <property type="evidence" value="ECO:0007669"/>
    <property type="project" value="UniProtKB-EC"/>
</dbReference>
<sequence length="387" mass="41205">MADDILPYGRQWIDEDDVAAVVEALRGAYLTTGPTVARFEAALAEFVGARRAVAVCNGTAALHAACAAAGLGPGDEVLVPALTFLASANCARYVGAEPVFVDVDPRSGLIDVADAARHVGPRTRAIIPVHLNGRPVDLDGVRALADAHDLTVIEDAAHALGARYQDTRIGDCARSDMTIFSFHPVKHVTTAEGGAITTAKPELAEALEVFRNHGMVREPAKLRQPAPGPWYYEQQSLGYNYRITDLQCALGISQLAKLDRFLARRRELAARYDRLFAAVEGVEPVAVGTPDSVSAYHLYAVHCDFAGAGTTRAAVMAGLRERGILTQVHYIPVPAQPYYIERGADISRYPGAAAYYAGILSLPMFPAMADADVDRVVEALAAGLGAG</sequence>
<evidence type="ECO:0000313" key="5">
    <source>
        <dbReference type="EMBL" id="PRP96558.1"/>
    </source>
</evidence>
<evidence type="ECO:0000256" key="1">
    <source>
        <dbReference type="ARBA" id="ARBA00037999"/>
    </source>
</evidence>
<dbReference type="Gene3D" id="3.40.640.10">
    <property type="entry name" value="Type I PLP-dependent aspartate aminotransferase-like (Major domain)"/>
    <property type="match status" value="1"/>
</dbReference>
<keyword evidence="5" id="KW-0808">Transferase</keyword>
<dbReference type="CDD" id="cd00616">
    <property type="entry name" value="AHBA_syn"/>
    <property type="match status" value="1"/>
</dbReference>
<reference evidence="5 6" key="1">
    <citation type="submission" date="2018-03" db="EMBL/GenBank/DDBJ databases">
        <title>Draft Genome Sequences of the Obligatory Marine Myxobacteria Enhygromyxa salina SWB005.</title>
        <authorList>
            <person name="Poehlein A."/>
            <person name="Moghaddam J.A."/>
            <person name="Harms H."/>
            <person name="Alanjari M."/>
            <person name="Koenig G.M."/>
            <person name="Daniel R."/>
            <person name="Schaeberle T.F."/>
        </authorList>
    </citation>
    <scope>NUCLEOTIDE SEQUENCE [LARGE SCALE GENOMIC DNA]</scope>
    <source>
        <strain evidence="5 6">SWB005</strain>
    </source>
</reference>
<dbReference type="Proteomes" id="UP000237968">
    <property type="component" value="Unassembled WGS sequence"/>
</dbReference>
<feature type="modified residue" description="N6-(pyridoxal phosphate)lysine" evidence="3">
    <location>
        <position position="186"/>
    </location>
</feature>
<comment type="similarity">
    <text evidence="1 4">Belongs to the DegT/DnrJ/EryC1 family.</text>
</comment>
<dbReference type="Pfam" id="PF01041">
    <property type="entry name" value="DegT_DnrJ_EryC1"/>
    <property type="match status" value="1"/>
</dbReference>
<dbReference type="AlphaFoldDB" id="A0A2S9XUL0"/>
<dbReference type="InterPro" id="IPR000653">
    <property type="entry name" value="DegT/StrS_aminotransferase"/>
</dbReference>
<dbReference type="Gene3D" id="3.90.1150.10">
    <property type="entry name" value="Aspartate Aminotransferase, domain 1"/>
    <property type="match status" value="1"/>
</dbReference>
<organism evidence="5 6">
    <name type="scientific">Enhygromyxa salina</name>
    <dbReference type="NCBI Taxonomy" id="215803"/>
    <lineage>
        <taxon>Bacteria</taxon>
        <taxon>Pseudomonadati</taxon>
        <taxon>Myxococcota</taxon>
        <taxon>Polyangia</taxon>
        <taxon>Nannocystales</taxon>
        <taxon>Nannocystaceae</taxon>
        <taxon>Enhygromyxa</taxon>
    </lineage>
</organism>
<name>A0A2S9XUL0_9BACT</name>
<evidence type="ECO:0000256" key="4">
    <source>
        <dbReference type="RuleBase" id="RU004508"/>
    </source>
</evidence>
<dbReference type="EMBL" id="PVNK01000165">
    <property type="protein sequence ID" value="PRP96558.1"/>
    <property type="molecule type" value="Genomic_DNA"/>
</dbReference>
<evidence type="ECO:0000256" key="3">
    <source>
        <dbReference type="PIRSR" id="PIRSR000390-2"/>
    </source>
</evidence>
<dbReference type="SUPFAM" id="SSF53383">
    <property type="entry name" value="PLP-dependent transferases"/>
    <property type="match status" value="1"/>
</dbReference>
<gene>
    <name evidence="5" type="primary">arnB_2</name>
    <name evidence="5" type="ORF">ENSA5_36340</name>
</gene>
<dbReference type="PANTHER" id="PTHR30244:SF34">
    <property type="entry name" value="DTDP-4-AMINO-4,6-DIDEOXYGALACTOSE TRANSAMINASE"/>
    <property type="match status" value="1"/>
</dbReference>
<keyword evidence="5" id="KW-0032">Aminotransferase</keyword>
<dbReference type="InterPro" id="IPR015421">
    <property type="entry name" value="PyrdxlP-dep_Trfase_major"/>
</dbReference>
<dbReference type="OrthoDB" id="9766188at2"/>
<dbReference type="EC" id="2.6.1.87" evidence="5"/>
<evidence type="ECO:0000256" key="2">
    <source>
        <dbReference type="PIRSR" id="PIRSR000390-1"/>
    </source>
</evidence>
<accession>A0A2S9XUL0</accession>
<proteinExistence type="inferred from homology"/>
<dbReference type="InterPro" id="IPR015422">
    <property type="entry name" value="PyrdxlP-dep_Trfase_small"/>
</dbReference>
<dbReference type="InterPro" id="IPR015424">
    <property type="entry name" value="PyrdxlP-dep_Trfase"/>
</dbReference>
<dbReference type="GO" id="GO:0000271">
    <property type="term" value="P:polysaccharide biosynthetic process"/>
    <property type="evidence" value="ECO:0007669"/>
    <property type="project" value="TreeGrafter"/>
</dbReference>
<dbReference type="RefSeq" id="WP_106392974.1">
    <property type="nucleotide sequence ID" value="NZ_PVNK01000165.1"/>
</dbReference>
<protein>
    <submittedName>
        <fullName evidence="5">UDP-4-amino-4-deoxy-L-arabinose--oxoglutarate aminotransferase</fullName>
        <ecNumber evidence="5">2.6.1.87</ecNumber>
    </submittedName>
</protein>
<dbReference type="NCBIfam" id="TIGR03588">
    <property type="entry name" value="PseC"/>
    <property type="match status" value="1"/>
</dbReference>